<dbReference type="Proteomes" id="UP000288215">
    <property type="component" value="Unassembled WGS sequence"/>
</dbReference>
<name>A0A3S3TQZ8_METS7</name>
<evidence type="ECO:0000256" key="1">
    <source>
        <dbReference type="ARBA" id="ARBA00022833"/>
    </source>
</evidence>
<reference evidence="2 3" key="1">
    <citation type="submission" date="2018-12" db="EMBL/GenBank/DDBJ databases">
        <title>The complete genome of the methanogenic archaea of the candidate phylum Verstraetearchaeota, obtained from the metagenome of underground thermal water.</title>
        <authorList>
            <person name="Kadnikov V.V."/>
            <person name="Mardanov A.V."/>
            <person name="Beletsky A.V."/>
            <person name="Karnachuk O.V."/>
            <person name="Ravin N.V."/>
        </authorList>
    </citation>
    <scope>NUCLEOTIDE SEQUENCE [LARGE SCALE GENOMIC DNA]</scope>
    <source>
        <strain evidence="2">Ch88</strain>
    </source>
</reference>
<dbReference type="AlphaFoldDB" id="A0A3S3TQZ8"/>
<evidence type="ECO:0008006" key="4">
    <source>
        <dbReference type="Google" id="ProtNLM"/>
    </source>
</evidence>
<dbReference type="EMBL" id="RXGA01000004">
    <property type="protein sequence ID" value="RWX72731.1"/>
    <property type="molecule type" value="Genomic_DNA"/>
</dbReference>
<evidence type="ECO:0000313" key="3">
    <source>
        <dbReference type="Proteomes" id="UP000288215"/>
    </source>
</evidence>
<gene>
    <name evidence="2" type="ORF">Metus_1590</name>
</gene>
<dbReference type="Gene3D" id="2.20.25.190">
    <property type="match status" value="1"/>
</dbReference>
<dbReference type="InterPro" id="IPR007808">
    <property type="entry name" value="Elf1"/>
</dbReference>
<dbReference type="Pfam" id="PF05129">
    <property type="entry name" value="Zn_ribbon_Elf1"/>
    <property type="match status" value="1"/>
</dbReference>
<keyword evidence="1" id="KW-0862">Zinc</keyword>
<proteinExistence type="predicted"/>
<dbReference type="InterPro" id="IPR038567">
    <property type="entry name" value="T_Elf1_sf"/>
</dbReference>
<dbReference type="SUPFAM" id="SSF57783">
    <property type="entry name" value="Zinc beta-ribbon"/>
    <property type="match status" value="1"/>
</dbReference>
<accession>A0A3S3TQZ8</accession>
<evidence type="ECO:0000313" key="2">
    <source>
        <dbReference type="EMBL" id="RWX72731.1"/>
    </source>
</evidence>
<protein>
    <recommendedName>
        <fullName evidence="4">Transcription elongation factor</fullName>
    </recommendedName>
</protein>
<sequence>MITVGGRKRKKTVRRMKKSIPKIFPCPNCGEKTLAIEINREAGVAEVKCGRCNINDEVAVSSVEQAVDAYGKFVDKYYGGEKNATS</sequence>
<organism evidence="2 3">
    <name type="scientific">Methanosuratincola subterraneus</name>
    <dbReference type="NCBI Taxonomy" id="2593994"/>
    <lineage>
        <taxon>Archaea</taxon>
        <taxon>Thermoproteota</taxon>
        <taxon>Methanosuratincolia</taxon>
        <taxon>Candidatus Methanomethylicales</taxon>
        <taxon>Candidatus Methanomethylicaceae</taxon>
        <taxon>Candidatus Methanosuratincola (ex Vanwonterghem et al. 2016)</taxon>
    </lineage>
</organism>
<comment type="caution">
    <text evidence="2">The sequence shown here is derived from an EMBL/GenBank/DDBJ whole genome shotgun (WGS) entry which is preliminary data.</text>
</comment>